<organism evidence="1 2">
    <name type="scientific">Psychroflexus salarius</name>
    <dbReference type="NCBI Taxonomy" id="1155689"/>
    <lineage>
        <taxon>Bacteria</taxon>
        <taxon>Pseudomonadati</taxon>
        <taxon>Bacteroidota</taxon>
        <taxon>Flavobacteriia</taxon>
        <taxon>Flavobacteriales</taxon>
        <taxon>Flavobacteriaceae</taxon>
        <taxon>Psychroflexus</taxon>
    </lineage>
</organism>
<evidence type="ECO:0000313" key="1">
    <source>
        <dbReference type="EMBL" id="SHF05983.1"/>
    </source>
</evidence>
<name>A0A1M4YJZ6_9FLAO</name>
<dbReference type="OrthoDB" id="773198at2"/>
<reference evidence="1 2" key="1">
    <citation type="submission" date="2016-11" db="EMBL/GenBank/DDBJ databases">
        <authorList>
            <person name="Jaros S."/>
            <person name="Januszkiewicz K."/>
            <person name="Wedrychowicz H."/>
        </authorList>
    </citation>
    <scope>NUCLEOTIDE SEQUENCE [LARGE SCALE GENOMIC DNA]</scope>
    <source>
        <strain evidence="1 2">DSM 25661</strain>
    </source>
</reference>
<sequence>MNIEARKIEFVQEFFKLQSEKAISKFEKLLKKEKEHSSLERAEPMTSVELNARIDKSLQDSRNGMLTEANDLLAEIDKWS</sequence>
<protein>
    <submittedName>
        <fullName evidence="1">Uncharacterized protein</fullName>
    </submittedName>
</protein>
<dbReference type="Proteomes" id="UP000184462">
    <property type="component" value="Unassembled WGS sequence"/>
</dbReference>
<dbReference type="AlphaFoldDB" id="A0A1M4YJZ6"/>
<keyword evidence="2" id="KW-1185">Reference proteome</keyword>
<dbReference type="EMBL" id="FQTW01000038">
    <property type="protein sequence ID" value="SHF05983.1"/>
    <property type="molecule type" value="Genomic_DNA"/>
</dbReference>
<evidence type="ECO:0000313" key="2">
    <source>
        <dbReference type="Proteomes" id="UP000184462"/>
    </source>
</evidence>
<dbReference type="RefSeq" id="WP_073193794.1">
    <property type="nucleotide sequence ID" value="NZ_FQTW01000038.1"/>
</dbReference>
<proteinExistence type="predicted"/>
<dbReference type="STRING" id="1155689.SAMN05444278_1382"/>
<gene>
    <name evidence="1" type="ORF">SAMN05444278_1382</name>
</gene>
<accession>A0A1M4YJZ6</accession>